<dbReference type="PANTHER" id="PTHR23110">
    <property type="entry name" value="BTB DOMAIN TRANSCRIPTION FACTOR"/>
    <property type="match status" value="1"/>
</dbReference>
<keyword evidence="13" id="KW-1185">Reference proteome</keyword>
<evidence type="ECO:0000313" key="14">
    <source>
        <dbReference type="RefSeq" id="XP_052122622.1"/>
    </source>
</evidence>
<dbReference type="GeneID" id="127749249"/>
<accession>A0A9C6U3Y5</accession>
<dbReference type="GO" id="GO:0007464">
    <property type="term" value="P:R3/R4 cell fate commitment"/>
    <property type="evidence" value="ECO:0007669"/>
    <property type="project" value="UniProtKB-ARBA"/>
</dbReference>
<keyword evidence="4" id="KW-0524">Neurogenesis</keyword>
<dbReference type="InterPro" id="IPR051095">
    <property type="entry name" value="Dros_DevTransReg"/>
</dbReference>
<dbReference type="Gene3D" id="3.30.710.10">
    <property type="entry name" value="Potassium Channel Kv1.1, Chain A"/>
    <property type="match status" value="1"/>
</dbReference>
<evidence type="ECO:0000256" key="9">
    <source>
        <dbReference type="PROSITE-ProRule" id="PRU00042"/>
    </source>
</evidence>
<dbReference type="SMART" id="SM00355">
    <property type="entry name" value="ZnF_C2H2"/>
    <property type="match status" value="2"/>
</dbReference>
<proteinExistence type="predicted"/>
<dbReference type="Pfam" id="PF00096">
    <property type="entry name" value="zf-C2H2"/>
    <property type="match status" value="2"/>
</dbReference>
<dbReference type="Pfam" id="PF00651">
    <property type="entry name" value="BTB"/>
    <property type="match status" value="1"/>
</dbReference>
<dbReference type="PROSITE" id="PS50097">
    <property type="entry name" value="BTB"/>
    <property type="match status" value="1"/>
</dbReference>
<feature type="region of interest" description="Disordered" evidence="10">
    <location>
        <begin position="115"/>
        <end position="245"/>
    </location>
</feature>
<feature type="compositionally biased region" description="Acidic residues" evidence="10">
    <location>
        <begin position="168"/>
        <end position="177"/>
    </location>
</feature>
<evidence type="ECO:0000256" key="8">
    <source>
        <dbReference type="ARBA" id="ARBA00037382"/>
    </source>
</evidence>
<dbReference type="PANTHER" id="PTHR23110:SF111">
    <property type="entry name" value="LONGITUDINALS LACKING PROTEIN, ISOFORMS F_I_K_T"/>
    <property type="match status" value="1"/>
</dbReference>
<feature type="region of interest" description="Disordered" evidence="10">
    <location>
        <begin position="262"/>
        <end position="288"/>
    </location>
</feature>
<dbReference type="InterPro" id="IPR000210">
    <property type="entry name" value="BTB/POZ_dom"/>
</dbReference>
<dbReference type="GO" id="GO:0048813">
    <property type="term" value="P:dendrite morphogenesis"/>
    <property type="evidence" value="ECO:0007669"/>
    <property type="project" value="UniProtKB-ARBA"/>
</dbReference>
<evidence type="ECO:0000256" key="1">
    <source>
        <dbReference type="ARBA" id="ARBA00004123"/>
    </source>
</evidence>
<evidence type="ECO:0000259" key="12">
    <source>
        <dbReference type="PROSITE" id="PS50157"/>
    </source>
</evidence>
<comment type="subcellular location">
    <subcellularLocation>
        <location evidence="1">Nucleus</location>
    </subcellularLocation>
</comment>
<dbReference type="GO" id="GO:0045467">
    <property type="term" value="P:R7 cell development"/>
    <property type="evidence" value="ECO:0007669"/>
    <property type="project" value="UniProtKB-ARBA"/>
</dbReference>
<dbReference type="GO" id="GO:0008270">
    <property type="term" value="F:zinc ion binding"/>
    <property type="evidence" value="ECO:0007669"/>
    <property type="project" value="UniProtKB-KW"/>
</dbReference>
<dbReference type="GO" id="GO:0016199">
    <property type="term" value="P:axon midline choice point recognition"/>
    <property type="evidence" value="ECO:0007669"/>
    <property type="project" value="UniProtKB-ARBA"/>
</dbReference>
<dbReference type="GO" id="GO:0006357">
    <property type="term" value="P:regulation of transcription by RNA polymerase II"/>
    <property type="evidence" value="ECO:0007669"/>
    <property type="project" value="TreeGrafter"/>
</dbReference>
<dbReference type="SUPFAM" id="SSF57667">
    <property type="entry name" value="beta-beta-alpha zinc fingers"/>
    <property type="match status" value="1"/>
</dbReference>
<dbReference type="AlphaFoldDB" id="A0A9C6U3Y5"/>
<feature type="domain" description="BTB" evidence="11">
    <location>
        <begin position="31"/>
        <end position="96"/>
    </location>
</feature>
<evidence type="ECO:0000256" key="10">
    <source>
        <dbReference type="SAM" id="MobiDB-lite"/>
    </source>
</evidence>
<dbReference type="InterPro" id="IPR036236">
    <property type="entry name" value="Znf_C2H2_sf"/>
</dbReference>
<organism evidence="13 14">
    <name type="scientific">Frankliniella occidentalis</name>
    <name type="common">Western flower thrips</name>
    <name type="synonym">Euthrips occidentalis</name>
    <dbReference type="NCBI Taxonomy" id="133901"/>
    <lineage>
        <taxon>Eukaryota</taxon>
        <taxon>Metazoa</taxon>
        <taxon>Ecdysozoa</taxon>
        <taxon>Arthropoda</taxon>
        <taxon>Hexapoda</taxon>
        <taxon>Insecta</taxon>
        <taxon>Pterygota</taxon>
        <taxon>Neoptera</taxon>
        <taxon>Paraneoptera</taxon>
        <taxon>Thysanoptera</taxon>
        <taxon>Terebrantia</taxon>
        <taxon>Thripoidea</taxon>
        <taxon>Thripidae</taxon>
        <taxon>Frankliniella</taxon>
    </lineage>
</organism>
<keyword evidence="2" id="KW-0217">Developmental protein</keyword>
<keyword evidence="9" id="KW-0862">Zinc</keyword>
<evidence type="ECO:0000256" key="5">
    <source>
        <dbReference type="ARBA" id="ARBA00023015"/>
    </source>
</evidence>
<dbReference type="GO" id="GO:0035167">
    <property type="term" value="P:larval lymph gland hemopoiesis"/>
    <property type="evidence" value="ECO:0007669"/>
    <property type="project" value="UniProtKB-ARBA"/>
</dbReference>
<keyword evidence="9" id="KW-0863">Zinc-finger</keyword>
<feature type="compositionally biased region" description="Polar residues" evidence="10">
    <location>
        <begin position="227"/>
        <end position="245"/>
    </location>
</feature>
<protein>
    <submittedName>
        <fullName evidence="14">Longitudinals lacking protein, isoforms A/B/D/L-like isoform X3</fullName>
    </submittedName>
</protein>
<evidence type="ECO:0000256" key="6">
    <source>
        <dbReference type="ARBA" id="ARBA00023163"/>
    </source>
</evidence>
<dbReference type="PROSITE" id="PS50157">
    <property type="entry name" value="ZINC_FINGER_C2H2_2"/>
    <property type="match status" value="2"/>
</dbReference>
<dbReference type="SUPFAM" id="SSF54695">
    <property type="entry name" value="POZ domain"/>
    <property type="match status" value="1"/>
</dbReference>
<keyword evidence="5" id="KW-0805">Transcription regulation</keyword>
<evidence type="ECO:0000256" key="7">
    <source>
        <dbReference type="ARBA" id="ARBA00023242"/>
    </source>
</evidence>
<name>A0A9C6U3Y5_FRAOC</name>
<evidence type="ECO:0000256" key="3">
    <source>
        <dbReference type="ARBA" id="ARBA00022782"/>
    </source>
</evidence>
<dbReference type="GO" id="GO:0005634">
    <property type="term" value="C:nucleus"/>
    <property type="evidence" value="ECO:0007669"/>
    <property type="project" value="UniProtKB-SubCell"/>
</dbReference>
<dbReference type="InterPro" id="IPR013087">
    <property type="entry name" value="Znf_C2H2_type"/>
</dbReference>
<feature type="domain" description="C2H2-type" evidence="12">
    <location>
        <begin position="354"/>
        <end position="382"/>
    </location>
</feature>
<evidence type="ECO:0000259" key="11">
    <source>
        <dbReference type="PROSITE" id="PS50097"/>
    </source>
</evidence>
<dbReference type="FunFam" id="3.30.710.10:FF:000155">
    <property type="entry name" value="Longitudinals lacking protein, isoforms F/I/K/T"/>
    <property type="match status" value="1"/>
</dbReference>
<dbReference type="GO" id="GO:0007526">
    <property type="term" value="P:larval somatic muscle development"/>
    <property type="evidence" value="ECO:0007669"/>
    <property type="project" value="UniProtKB-ARBA"/>
</dbReference>
<evidence type="ECO:0000256" key="4">
    <source>
        <dbReference type="ARBA" id="ARBA00022902"/>
    </source>
</evidence>
<keyword evidence="7" id="KW-0539">Nucleus</keyword>
<dbReference type="GO" id="GO:0008406">
    <property type="term" value="P:gonad development"/>
    <property type="evidence" value="ECO:0007669"/>
    <property type="project" value="UniProtKB-ARBA"/>
</dbReference>
<dbReference type="RefSeq" id="XP_052122622.1">
    <property type="nucleotide sequence ID" value="XM_052266662.1"/>
</dbReference>
<dbReference type="CDD" id="cd18315">
    <property type="entry name" value="BTB_POZ_BAB-like"/>
    <property type="match status" value="1"/>
</dbReference>
<reference evidence="14" key="1">
    <citation type="submission" date="2025-08" db="UniProtKB">
        <authorList>
            <consortium name="RefSeq"/>
        </authorList>
    </citation>
    <scope>IDENTIFICATION</scope>
    <source>
        <tissue evidence="14">Whole organism</tissue>
    </source>
</reference>
<evidence type="ECO:0000256" key="2">
    <source>
        <dbReference type="ARBA" id="ARBA00022473"/>
    </source>
</evidence>
<dbReference type="InterPro" id="IPR011333">
    <property type="entry name" value="SKP1/BTB/POZ_sf"/>
</dbReference>
<dbReference type="Gene3D" id="3.30.160.60">
    <property type="entry name" value="Classic Zinc Finger"/>
    <property type="match status" value="1"/>
</dbReference>
<keyword evidence="6" id="KW-0804">Transcription</keyword>
<comment type="function">
    <text evidence="8">Putative transcription factor required for axon growth and guidance in the central and peripheral nervous systems. Repels CNS axons away from the midline by promoting the expression of the midline repellent sli and its receptor robo.</text>
</comment>
<dbReference type="GO" id="GO:0045476">
    <property type="term" value="P:nurse cell apoptotic process"/>
    <property type="evidence" value="ECO:0007669"/>
    <property type="project" value="UniProtKB-ARBA"/>
</dbReference>
<feature type="compositionally biased region" description="Basic and acidic residues" evidence="10">
    <location>
        <begin position="123"/>
        <end position="143"/>
    </location>
</feature>
<dbReference type="SMART" id="SM00225">
    <property type="entry name" value="BTB"/>
    <property type="match status" value="1"/>
</dbReference>
<keyword evidence="9" id="KW-0479">Metal-binding</keyword>
<evidence type="ECO:0000313" key="13">
    <source>
        <dbReference type="Proteomes" id="UP000504606"/>
    </source>
</evidence>
<dbReference type="PROSITE" id="PS00028">
    <property type="entry name" value="ZINC_FINGER_C2H2_1"/>
    <property type="match status" value="1"/>
</dbReference>
<gene>
    <name evidence="14" type="primary">LOC127749249</name>
</gene>
<dbReference type="Proteomes" id="UP000504606">
    <property type="component" value="Unplaced"/>
</dbReference>
<keyword evidence="3" id="KW-0221">Differentiation</keyword>
<feature type="compositionally biased region" description="Acidic residues" evidence="10">
    <location>
        <begin position="262"/>
        <end position="273"/>
    </location>
</feature>
<sequence length="409" mass="46249">MADQQFCLRWNNHQNTLISVFDTLLEGEILVDCTLAAEGKFLRAHKVVLSACSPFFSDLLRQHYEQHPILIMKDVKFDQLKAMLDYMYRGEVKISQDQLGTFLKAAESLQIKGLSDSAPNHEVQPKLKLNDTRTSRPPSKPDEEPMTPRSNNLSPPPRRKRRRHPSGSEDDVTEESSSELVLDPSSSPPPRVSVNSRLTNPSSPPIAPKDCSSVPPDEVTSRPPPFLTTSMFSESDPSNQQSASLVDSVLCEPKSEFIELDDDDEDMTPEDAVEAGPSHKTDGGGYSWHMERPEDSFLSQESLGGHRNAQGFFGMWQEDLKTIKNTCYKCNKSYKNRGTLIRHLRFECGVEAQFICPLCNFACKQRYNLTLHMRRQHPNDNVRVDKQTLDAILWDCMGWNHGTCEKPVP</sequence>
<feature type="domain" description="C2H2-type" evidence="12">
    <location>
        <begin position="325"/>
        <end position="352"/>
    </location>
</feature>